<dbReference type="AlphaFoldDB" id="A0A834ZZ96"/>
<proteinExistence type="predicted"/>
<evidence type="ECO:0000313" key="3">
    <source>
        <dbReference type="Proteomes" id="UP000655225"/>
    </source>
</evidence>
<evidence type="ECO:0000313" key="2">
    <source>
        <dbReference type="EMBL" id="KAF8414113.1"/>
    </source>
</evidence>
<protein>
    <submittedName>
        <fullName evidence="2">Uncharacterized protein</fullName>
    </submittedName>
</protein>
<feature type="region of interest" description="Disordered" evidence="1">
    <location>
        <begin position="87"/>
        <end position="109"/>
    </location>
</feature>
<sequence>MTTLQSSSLACSSASRGIRATLQAPKLRHLSMPKLPRRDLGEELNMRRGYTTTTQIEMKPQTATTTSTRVAHGGAAQGVVELLGATGSLLGGSKRQRGHLDLSRASGRR</sequence>
<keyword evidence="3" id="KW-1185">Reference proteome</keyword>
<name>A0A834ZZ96_TETSI</name>
<evidence type="ECO:0000256" key="1">
    <source>
        <dbReference type="SAM" id="MobiDB-lite"/>
    </source>
</evidence>
<dbReference type="EMBL" id="JABCRI010000001">
    <property type="protein sequence ID" value="KAF8414113.1"/>
    <property type="molecule type" value="Genomic_DNA"/>
</dbReference>
<gene>
    <name evidence="2" type="ORF">HHK36_002112</name>
</gene>
<comment type="caution">
    <text evidence="2">The sequence shown here is derived from an EMBL/GenBank/DDBJ whole genome shotgun (WGS) entry which is preliminary data.</text>
</comment>
<dbReference type="Proteomes" id="UP000655225">
    <property type="component" value="Unassembled WGS sequence"/>
</dbReference>
<reference evidence="2 3" key="1">
    <citation type="submission" date="2020-04" db="EMBL/GenBank/DDBJ databases">
        <title>Plant Genome Project.</title>
        <authorList>
            <person name="Zhang R.-G."/>
        </authorList>
    </citation>
    <scope>NUCLEOTIDE SEQUENCE [LARGE SCALE GENOMIC DNA]</scope>
    <source>
        <strain evidence="2">YNK0</strain>
        <tissue evidence="2">Leaf</tissue>
    </source>
</reference>
<organism evidence="2 3">
    <name type="scientific">Tetracentron sinense</name>
    <name type="common">Spur-leaf</name>
    <dbReference type="NCBI Taxonomy" id="13715"/>
    <lineage>
        <taxon>Eukaryota</taxon>
        <taxon>Viridiplantae</taxon>
        <taxon>Streptophyta</taxon>
        <taxon>Embryophyta</taxon>
        <taxon>Tracheophyta</taxon>
        <taxon>Spermatophyta</taxon>
        <taxon>Magnoliopsida</taxon>
        <taxon>Trochodendrales</taxon>
        <taxon>Trochodendraceae</taxon>
        <taxon>Tetracentron</taxon>
    </lineage>
</organism>
<accession>A0A834ZZ96</accession>